<dbReference type="InterPro" id="IPR009071">
    <property type="entry name" value="HMG_box_dom"/>
</dbReference>
<dbReference type="InterPro" id="IPR051356">
    <property type="entry name" value="SOX/SOX-like_TF"/>
</dbReference>
<organism evidence="6 7">
    <name type="scientific">Armillaria ostoyae</name>
    <name type="common">Armillaria root rot fungus</name>
    <dbReference type="NCBI Taxonomy" id="47428"/>
    <lineage>
        <taxon>Eukaryota</taxon>
        <taxon>Fungi</taxon>
        <taxon>Dikarya</taxon>
        <taxon>Basidiomycota</taxon>
        <taxon>Agaricomycotina</taxon>
        <taxon>Agaricomycetes</taxon>
        <taxon>Agaricomycetidae</taxon>
        <taxon>Agaricales</taxon>
        <taxon>Marasmiineae</taxon>
        <taxon>Physalacriaceae</taxon>
        <taxon>Armillaria</taxon>
    </lineage>
</organism>
<dbReference type="PROSITE" id="PS50118">
    <property type="entry name" value="HMG_BOX_2"/>
    <property type="match status" value="1"/>
</dbReference>
<sequence>MDSYEYEHDDDFVDDDLPPLVESTSSSYIPRPPNAFILFRSAFIRSQRISGRVEGNHSTLSKIIGMYWRALTHEEKQEWEAKAKVALEEHRRRYPDWRFRPGVNGGRGRGRGGRGKRGRGRGGEGDGRGREKREREDGRLGKIRDLLVEGREGEDLERAVNEWERERDRAGKRSRSVPSEKRTGKAVHHTRTQSSSTTGYQALDFAVPAPIAPPQGDVIPTRQGVYSFIPDPSLYSPTEDAQSPWHTSPYQSSHTSPGSTHISSFSTLTGWAGDSDMQSPTTSTFGVSNIEPLREYSETQTYDNFADASYNSWHEERHYSFDSSESHNSFSYMPEFNHYQIAGPSSPGPPSSIPSPSSPFNVGAGTFSDLRFIDEGFRFPSSPPQETEGDPVQVVPFQSVQVIDRKGKGKAYEEEDEGVTEGYVNWN</sequence>
<dbReference type="PANTHER" id="PTHR45789">
    <property type="entry name" value="FI18025P1"/>
    <property type="match status" value="1"/>
</dbReference>
<proteinExistence type="predicted"/>
<feature type="region of interest" description="Disordered" evidence="4">
    <location>
        <begin position="405"/>
        <end position="427"/>
    </location>
</feature>
<dbReference type="EMBL" id="FUEG01000011">
    <property type="protein sequence ID" value="SJL10101.1"/>
    <property type="molecule type" value="Genomic_DNA"/>
</dbReference>
<dbReference type="SMART" id="SM00398">
    <property type="entry name" value="HMG"/>
    <property type="match status" value="1"/>
</dbReference>
<keyword evidence="1 3" id="KW-0238">DNA-binding</keyword>
<keyword evidence="2 3" id="KW-0539">Nucleus</keyword>
<protein>
    <recommendedName>
        <fullName evidence="5">HMG box domain-containing protein</fullName>
    </recommendedName>
</protein>
<name>A0A284RMY5_ARMOS</name>
<feature type="compositionally biased region" description="Polar residues" evidence="4">
    <location>
        <begin position="235"/>
        <end position="263"/>
    </location>
</feature>
<feature type="DNA-binding region" description="HMG box" evidence="3">
    <location>
        <begin position="29"/>
        <end position="98"/>
    </location>
</feature>
<feature type="region of interest" description="Disordered" evidence="4">
    <location>
        <begin position="163"/>
        <end position="199"/>
    </location>
</feature>
<feature type="region of interest" description="Disordered" evidence="4">
    <location>
        <begin position="97"/>
        <end position="137"/>
    </location>
</feature>
<dbReference type="STRING" id="47428.A0A284RMY5"/>
<dbReference type="SUPFAM" id="SSF47095">
    <property type="entry name" value="HMG-box"/>
    <property type="match status" value="1"/>
</dbReference>
<evidence type="ECO:0000256" key="4">
    <source>
        <dbReference type="SAM" id="MobiDB-lite"/>
    </source>
</evidence>
<evidence type="ECO:0000313" key="6">
    <source>
        <dbReference type="EMBL" id="SJL10101.1"/>
    </source>
</evidence>
<evidence type="ECO:0000256" key="3">
    <source>
        <dbReference type="PROSITE-ProRule" id="PRU00267"/>
    </source>
</evidence>
<feature type="region of interest" description="Disordered" evidence="4">
    <location>
        <begin position="230"/>
        <end position="263"/>
    </location>
</feature>
<dbReference type="PANTHER" id="PTHR45789:SF2">
    <property type="entry name" value="FI18025P1"/>
    <property type="match status" value="1"/>
</dbReference>
<dbReference type="OrthoDB" id="6247875at2759"/>
<evidence type="ECO:0000256" key="2">
    <source>
        <dbReference type="ARBA" id="ARBA00023242"/>
    </source>
</evidence>
<gene>
    <name evidence="6" type="ORF">ARMOST_13483</name>
</gene>
<dbReference type="InterPro" id="IPR036910">
    <property type="entry name" value="HMG_box_dom_sf"/>
</dbReference>
<evidence type="ECO:0000259" key="5">
    <source>
        <dbReference type="PROSITE" id="PS50118"/>
    </source>
</evidence>
<evidence type="ECO:0000256" key="1">
    <source>
        <dbReference type="ARBA" id="ARBA00023125"/>
    </source>
</evidence>
<feature type="compositionally biased region" description="Basic and acidic residues" evidence="4">
    <location>
        <begin position="121"/>
        <end position="137"/>
    </location>
</feature>
<dbReference type="CDD" id="cd01389">
    <property type="entry name" value="HMG-box_ROX1-like"/>
    <property type="match status" value="1"/>
</dbReference>
<dbReference type="Proteomes" id="UP000219338">
    <property type="component" value="Unassembled WGS sequence"/>
</dbReference>
<dbReference type="GO" id="GO:0005634">
    <property type="term" value="C:nucleus"/>
    <property type="evidence" value="ECO:0007669"/>
    <property type="project" value="UniProtKB-UniRule"/>
</dbReference>
<dbReference type="Pfam" id="PF00505">
    <property type="entry name" value="HMG_box"/>
    <property type="match status" value="1"/>
</dbReference>
<dbReference type="GO" id="GO:0000981">
    <property type="term" value="F:DNA-binding transcription factor activity, RNA polymerase II-specific"/>
    <property type="evidence" value="ECO:0007669"/>
    <property type="project" value="TreeGrafter"/>
</dbReference>
<dbReference type="Gene3D" id="1.10.30.10">
    <property type="entry name" value="High mobility group box domain"/>
    <property type="match status" value="1"/>
</dbReference>
<evidence type="ECO:0000313" key="7">
    <source>
        <dbReference type="Proteomes" id="UP000219338"/>
    </source>
</evidence>
<keyword evidence="7" id="KW-1185">Reference proteome</keyword>
<reference evidence="7" key="1">
    <citation type="journal article" date="2017" name="Nat. Ecol. Evol.">
        <title>Genome expansion and lineage-specific genetic innovations in the forest pathogenic fungi Armillaria.</title>
        <authorList>
            <person name="Sipos G."/>
            <person name="Prasanna A.N."/>
            <person name="Walter M.C."/>
            <person name="O'Connor E."/>
            <person name="Balint B."/>
            <person name="Krizsan K."/>
            <person name="Kiss B."/>
            <person name="Hess J."/>
            <person name="Varga T."/>
            <person name="Slot J."/>
            <person name="Riley R."/>
            <person name="Boka B."/>
            <person name="Rigling D."/>
            <person name="Barry K."/>
            <person name="Lee J."/>
            <person name="Mihaltcheva S."/>
            <person name="LaButti K."/>
            <person name="Lipzen A."/>
            <person name="Waldron R."/>
            <person name="Moloney N.M."/>
            <person name="Sperisen C."/>
            <person name="Kredics L."/>
            <person name="Vagvoelgyi C."/>
            <person name="Patrignani A."/>
            <person name="Fitzpatrick D."/>
            <person name="Nagy I."/>
            <person name="Doyle S."/>
            <person name="Anderson J.B."/>
            <person name="Grigoriev I.V."/>
            <person name="Gueldener U."/>
            <person name="Muensterkoetter M."/>
            <person name="Nagy L.G."/>
        </authorList>
    </citation>
    <scope>NUCLEOTIDE SEQUENCE [LARGE SCALE GENOMIC DNA]</scope>
    <source>
        <strain evidence="7">C18/9</strain>
    </source>
</reference>
<dbReference type="AlphaFoldDB" id="A0A284RMY5"/>
<dbReference type="GO" id="GO:0000978">
    <property type="term" value="F:RNA polymerase II cis-regulatory region sequence-specific DNA binding"/>
    <property type="evidence" value="ECO:0007669"/>
    <property type="project" value="TreeGrafter"/>
</dbReference>
<feature type="compositionally biased region" description="Basic residues" evidence="4">
    <location>
        <begin position="108"/>
        <end position="120"/>
    </location>
</feature>
<accession>A0A284RMY5</accession>
<feature type="domain" description="HMG box" evidence="5">
    <location>
        <begin position="29"/>
        <end position="98"/>
    </location>
</feature>